<dbReference type="SUPFAM" id="SSF51735">
    <property type="entry name" value="NAD(P)-binding Rossmann-fold domains"/>
    <property type="match status" value="1"/>
</dbReference>
<reference evidence="3 4" key="1">
    <citation type="submission" date="2019-02" db="EMBL/GenBank/DDBJ databases">
        <title>Deep-cultivation of Planctomycetes and their phenomic and genomic characterization uncovers novel biology.</title>
        <authorList>
            <person name="Wiegand S."/>
            <person name="Jogler M."/>
            <person name="Boedeker C."/>
            <person name="Pinto D."/>
            <person name="Vollmers J."/>
            <person name="Rivas-Marin E."/>
            <person name="Kohn T."/>
            <person name="Peeters S.H."/>
            <person name="Heuer A."/>
            <person name="Rast P."/>
            <person name="Oberbeckmann S."/>
            <person name="Bunk B."/>
            <person name="Jeske O."/>
            <person name="Meyerdierks A."/>
            <person name="Storesund J.E."/>
            <person name="Kallscheuer N."/>
            <person name="Luecker S."/>
            <person name="Lage O.M."/>
            <person name="Pohl T."/>
            <person name="Merkel B.J."/>
            <person name="Hornburger P."/>
            <person name="Mueller R.-W."/>
            <person name="Bruemmer F."/>
            <person name="Labrenz M."/>
            <person name="Spormann A.M."/>
            <person name="Op den Camp H."/>
            <person name="Overmann J."/>
            <person name="Amann R."/>
            <person name="Jetten M.S.M."/>
            <person name="Mascher T."/>
            <person name="Medema M.H."/>
            <person name="Devos D.P."/>
            <person name="Kaster A.-K."/>
            <person name="Ovreas L."/>
            <person name="Rohde M."/>
            <person name="Galperin M.Y."/>
            <person name="Jogler C."/>
        </authorList>
    </citation>
    <scope>NUCLEOTIDE SEQUENCE [LARGE SCALE GENOMIC DNA]</scope>
    <source>
        <strain evidence="3 4">ElP</strain>
    </source>
</reference>
<dbReference type="InterPro" id="IPR002347">
    <property type="entry name" value="SDR_fam"/>
</dbReference>
<evidence type="ECO:0000313" key="4">
    <source>
        <dbReference type="Proteomes" id="UP000317835"/>
    </source>
</evidence>
<keyword evidence="2 3" id="KW-0560">Oxidoreductase</keyword>
<evidence type="ECO:0000256" key="2">
    <source>
        <dbReference type="ARBA" id="ARBA00023002"/>
    </source>
</evidence>
<evidence type="ECO:0000313" key="3">
    <source>
        <dbReference type="EMBL" id="QDV36882.1"/>
    </source>
</evidence>
<dbReference type="FunFam" id="3.40.50.720:FF:000084">
    <property type="entry name" value="Short-chain dehydrogenase reductase"/>
    <property type="match status" value="1"/>
</dbReference>
<dbReference type="GO" id="GO:0004316">
    <property type="term" value="F:3-oxoacyl-[acyl-carrier-protein] reductase (NADPH) activity"/>
    <property type="evidence" value="ECO:0007669"/>
    <property type="project" value="UniProtKB-EC"/>
</dbReference>
<protein>
    <submittedName>
        <fullName evidence="3">3-oxoacyl-[acyl-carrier-protein] reductase FabG</fullName>
        <ecNumber evidence="3">1.1.1.100</ecNumber>
    </submittedName>
</protein>
<comment type="similarity">
    <text evidence="1">Belongs to the short-chain dehydrogenases/reductases (SDR) family.</text>
</comment>
<dbReference type="EC" id="1.1.1.100" evidence="3"/>
<dbReference type="RefSeq" id="WP_145273882.1">
    <property type="nucleotide sequence ID" value="NZ_CP036426.1"/>
</dbReference>
<dbReference type="Pfam" id="PF13561">
    <property type="entry name" value="adh_short_C2"/>
    <property type="match status" value="1"/>
</dbReference>
<evidence type="ECO:0000256" key="1">
    <source>
        <dbReference type="ARBA" id="ARBA00006484"/>
    </source>
</evidence>
<dbReference type="Gene3D" id="3.40.50.720">
    <property type="entry name" value="NAD(P)-binding Rossmann-like Domain"/>
    <property type="match status" value="1"/>
</dbReference>
<sequence length="259" mass="27010">MGLEGKVAVVTGASRGIGRAIALRLARDGALVCVNYRSNAEAAQAVVGEVEAAGGEAFALPADVGSVEQVGRFFEALDAELDARRGDRRFDILVNNAGIAEIIPVSTTTEKAFDRVFATNVKGPFFVTQQALPRLRDGGRVINVSSNLSRNPMPMAMAYCMTKAAIDNFTVGLAIELGRRGITVNTLAPGLTATDLNAPMRDDPKLVEIYSAMTALGRIGEAGDIARAAAFLASDDSAWVTGQYLEASGGLGLVAPGHG</sequence>
<dbReference type="AlphaFoldDB" id="A0A518H7Q7"/>
<name>A0A518H7Q7_9BACT</name>
<dbReference type="EMBL" id="CP036426">
    <property type="protein sequence ID" value="QDV36882.1"/>
    <property type="molecule type" value="Genomic_DNA"/>
</dbReference>
<dbReference type="PANTHER" id="PTHR43639">
    <property type="entry name" value="OXIDOREDUCTASE, SHORT-CHAIN DEHYDROGENASE/REDUCTASE FAMILY (AFU_ORTHOLOGUE AFUA_5G02870)"/>
    <property type="match status" value="1"/>
</dbReference>
<organism evidence="3 4">
    <name type="scientific">Tautonia plasticadhaerens</name>
    <dbReference type="NCBI Taxonomy" id="2527974"/>
    <lineage>
        <taxon>Bacteria</taxon>
        <taxon>Pseudomonadati</taxon>
        <taxon>Planctomycetota</taxon>
        <taxon>Planctomycetia</taxon>
        <taxon>Isosphaerales</taxon>
        <taxon>Isosphaeraceae</taxon>
        <taxon>Tautonia</taxon>
    </lineage>
</organism>
<dbReference type="PRINTS" id="PR00080">
    <property type="entry name" value="SDRFAMILY"/>
</dbReference>
<accession>A0A518H7Q7</accession>
<dbReference type="OrthoDB" id="9803333at2"/>
<keyword evidence="4" id="KW-1185">Reference proteome</keyword>
<dbReference type="Proteomes" id="UP000317835">
    <property type="component" value="Chromosome"/>
</dbReference>
<dbReference type="PRINTS" id="PR00081">
    <property type="entry name" value="GDHRDH"/>
</dbReference>
<proteinExistence type="inferred from homology"/>
<dbReference type="KEGG" id="tpla:ElP_48120"/>
<dbReference type="PANTHER" id="PTHR43639:SF1">
    <property type="entry name" value="SHORT-CHAIN DEHYDROGENASE_REDUCTASE FAMILY PROTEIN"/>
    <property type="match status" value="1"/>
</dbReference>
<gene>
    <name evidence="3" type="primary">fabG_8</name>
    <name evidence="3" type="ORF">ElP_48120</name>
</gene>
<dbReference type="InterPro" id="IPR036291">
    <property type="entry name" value="NAD(P)-bd_dom_sf"/>
</dbReference>
<dbReference type="InterPro" id="IPR020904">
    <property type="entry name" value="Sc_DH/Rdtase_CS"/>
</dbReference>
<dbReference type="PROSITE" id="PS00061">
    <property type="entry name" value="ADH_SHORT"/>
    <property type="match status" value="1"/>
</dbReference>